<dbReference type="RefSeq" id="WP_206717043.1">
    <property type="nucleotide sequence ID" value="NZ_CP071091.1"/>
</dbReference>
<evidence type="ECO:0000313" key="1">
    <source>
        <dbReference type="EMBL" id="QSQ15328.1"/>
    </source>
</evidence>
<organism evidence="1 2">
    <name type="scientific">Myxococcus landrumensis</name>
    <dbReference type="NCBI Taxonomy" id="2813577"/>
    <lineage>
        <taxon>Bacteria</taxon>
        <taxon>Pseudomonadati</taxon>
        <taxon>Myxococcota</taxon>
        <taxon>Myxococcia</taxon>
        <taxon>Myxococcales</taxon>
        <taxon>Cystobacterineae</taxon>
        <taxon>Myxococcaceae</taxon>
        <taxon>Myxococcus</taxon>
    </lineage>
</organism>
<protein>
    <submittedName>
        <fullName evidence="1">Uncharacterized protein</fullName>
    </submittedName>
</protein>
<dbReference type="EMBL" id="CP071091">
    <property type="protein sequence ID" value="QSQ15328.1"/>
    <property type="molecule type" value="Genomic_DNA"/>
</dbReference>
<evidence type="ECO:0000313" key="2">
    <source>
        <dbReference type="Proteomes" id="UP000663090"/>
    </source>
</evidence>
<keyword evidence="2" id="KW-1185">Reference proteome</keyword>
<name>A0ABX7NA79_9BACT</name>
<dbReference type="Proteomes" id="UP000663090">
    <property type="component" value="Chromosome"/>
</dbReference>
<accession>A0ABX7NA79</accession>
<gene>
    <name evidence="1" type="ORF">JY572_04380</name>
</gene>
<reference evidence="1 2" key="1">
    <citation type="submission" date="2021-02" db="EMBL/GenBank/DDBJ databases">
        <title>De Novo genome assembly of isolated myxobacteria.</title>
        <authorList>
            <person name="Stevens D.C."/>
        </authorList>
    </citation>
    <scope>NUCLEOTIDE SEQUENCE [LARGE SCALE GENOMIC DNA]</scope>
    <source>
        <strain evidence="1 2">SCHIC003</strain>
    </source>
</reference>
<proteinExistence type="predicted"/>
<sequence>MTGSEKQYDSTRYFTVGARTVKWMPLENGGLEVLKLDWETGLFIPGLDYMHKCMFSDDSERVSEDEFIQQTEAMRRELFTGDNAVFALYGLLDTIEATAKAEGRPLTEQERAIVILTQRKTHAMFESVCRLGENYTRKKPC</sequence>